<dbReference type="InterPro" id="IPR005548">
    <property type="entry name" value="Cell_div_FtsQ/DivIB_C"/>
</dbReference>
<evidence type="ECO:0000256" key="10">
    <source>
        <dbReference type="SAM" id="Phobius"/>
    </source>
</evidence>
<evidence type="ECO:0000256" key="3">
    <source>
        <dbReference type="ARBA" id="ARBA00022519"/>
    </source>
</evidence>
<feature type="region of interest" description="Disordered" evidence="9">
    <location>
        <begin position="1"/>
        <end position="29"/>
    </location>
</feature>
<keyword evidence="3" id="KW-0997">Cell inner membrane</keyword>
<evidence type="ECO:0000313" key="12">
    <source>
        <dbReference type="EMBL" id="QCC85761.1"/>
    </source>
</evidence>
<keyword evidence="7 10" id="KW-0472">Membrane</keyword>
<evidence type="ECO:0000256" key="9">
    <source>
        <dbReference type="SAM" id="MobiDB-lite"/>
    </source>
</evidence>
<protein>
    <submittedName>
        <fullName evidence="12">FtsQ-type POTRA domain-containing protein</fullName>
    </submittedName>
</protein>
<dbReference type="InterPro" id="IPR034746">
    <property type="entry name" value="POTRA"/>
</dbReference>
<keyword evidence="5 10" id="KW-0812">Transmembrane</keyword>
<keyword evidence="4" id="KW-0132">Cell division</keyword>
<feature type="transmembrane region" description="Helical" evidence="10">
    <location>
        <begin position="54"/>
        <end position="79"/>
    </location>
</feature>
<evidence type="ECO:0000256" key="4">
    <source>
        <dbReference type="ARBA" id="ARBA00022618"/>
    </source>
</evidence>
<evidence type="ECO:0000256" key="6">
    <source>
        <dbReference type="ARBA" id="ARBA00022989"/>
    </source>
</evidence>
<dbReference type="RefSeq" id="WP_136399901.1">
    <property type="nucleotide sequence ID" value="NZ_CP036295.1"/>
</dbReference>
<accession>A0A4P7UM27</accession>
<dbReference type="EMBL" id="CP036295">
    <property type="protein sequence ID" value="QCC85761.1"/>
    <property type="molecule type" value="Genomic_DNA"/>
</dbReference>
<dbReference type="PANTHER" id="PTHR35851">
    <property type="entry name" value="CELL DIVISION PROTEIN FTSQ"/>
    <property type="match status" value="1"/>
</dbReference>
<reference evidence="12 13" key="1">
    <citation type="submission" date="2019-02" db="EMBL/GenBank/DDBJ databases">
        <title>Complete Genome Sequence of Desulfovibrio desulfuricans IC1, a Sulfonate Utilizing Anaerobe.</title>
        <authorList>
            <person name="Day L.A."/>
            <person name="De Leon K.B."/>
            <person name="Wall J.D."/>
        </authorList>
    </citation>
    <scope>NUCLEOTIDE SEQUENCE [LARGE SCALE GENOMIC DNA]</scope>
    <source>
        <strain evidence="12 13">IC1</strain>
    </source>
</reference>
<gene>
    <name evidence="12" type="ORF">DDIC_07715</name>
</gene>
<dbReference type="OrthoDB" id="5470105at2"/>
<dbReference type="GO" id="GO:0016020">
    <property type="term" value="C:membrane"/>
    <property type="evidence" value="ECO:0007669"/>
    <property type="project" value="UniProtKB-SubCell"/>
</dbReference>
<dbReference type="GO" id="GO:0090529">
    <property type="term" value="P:cell septum assembly"/>
    <property type="evidence" value="ECO:0007669"/>
    <property type="project" value="InterPro"/>
</dbReference>
<evidence type="ECO:0000256" key="1">
    <source>
        <dbReference type="ARBA" id="ARBA00004370"/>
    </source>
</evidence>
<dbReference type="Pfam" id="PF03799">
    <property type="entry name" value="FtsQ_DivIB_C"/>
    <property type="match status" value="1"/>
</dbReference>
<dbReference type="InterPro" id="IPR013685">
    <property type="entry name" value="POTRA_FtsQ_type"/>
</dbReference>
<name>A0A4P7UM27_DESDE</name>
<organism evidence="12 13">
    <name type="scientific">Desulfovibrio desulfuricans</name>
    <dbReference type="NCBI Taxonomy" id="876"/>
    <lineage>
        <taxon>Bacteria</taxon>
        <taxon>Pseudomonadati</taxon>
        <taxon>Thermodesulfobacteriota</taxon>
        <taxon>Desulfovibrionia</taxon>
        <taxon>Desulfovibrionales</taxon>
        <taxon>Desulfovibrionaceae</taxon>
        <taxon>Desulfovibrio</taxon>
    </lineage>
</organism>
<proteinExistence type="predicted"/>
<evidence type="ECO:0000256" key="5">
    <source>
        <dbReference type="ARBA" id="ARBA00022692"/>
    </source>
</evidence>
<evidence type="ECO:0000259" key="11">
    <source>
        <dbReference type="PROSITE" id="PS51779"/>
    </source>
</evidence>
<evidence type="ECO:0000256" key="8">
    <source>
        <dbReference type="ARBA" id="ARBA00023306"/>
    </source>
</evidence>
<comment type="subcellular location">
    <subcellularLocation>
        <location evidence="1">Membrane</location>
    </subcellularLocation>
</comment>
<dbReference type="Gene3D" id="3.10.20.310">
    <property type="entry name" value="membrane protein fhac"/>
    <property type="match status" value="1"/>
</dbReference>
<keyword evidence="6 10" id="KW-1133">Transmembrane helix</keyword>
<feature type="domain" description="POTRA" evidence="11">
    <location>
        <begin position="88"/>
        <end position="156"/>
    </location>
</feature>
<dbReference type="PANTHER" id="PTHR35851:SF1">
    <property type="entry name" value="CELL DIVISION PROTEIN FTSQ"/>
    <property type="match status" value="1"/>
</dbReference>
<sequence>MPLALKKNGRKARNSYTRSSAPAKKSGNGSGVRIGGIVAGVFKRLKGFSGLKSLAALTVLLAGLGLIIAGVCYSSLWLYNKAITSDFFTTRHVDVTGNVRLSHDMVLQYGGIREGDNSLAVSIAKVERNLRKTPWVEEASVKRLLPDRFVIKLKERLPTFWVHKDGVLYYANERGEIIAPVESKNFLSLPTLRVESGAEDDLPYLTRLMKGMQSGLLPVEAGAVSSVSISPGKGIEIYLEDRELRLSIATDDWEGNLSRLSLTLGDLARRHELRNVREIRSVNGNVWVLLNQPA</sequence>
<dbReference type="InterPro" id="IPR026579">
    <property type="entry name" value="FtsQ"/>
</dbReference>
<keyword evidence="8" id="KW-0131">Cell cycle</keyword>
<dbReference type="AlphaFoldDB" id="A0A4P7UM27"/>
<dbReference type="PROSITE" id="PS51779">
    <property type="entry name" value="POTRA"/>
    <property type="match status" value="1"/>
</dbReference>
<dbReference type="Proteomes" id="UP000297065">
    <property type="component" value="Chromosome"/>
</dbReference>
<evidence type="ECO:0000313" key="13">
    <source>
        <dbReference type="Proteomes" id="UP000297065"/>
    </source>
</evidence>
<dbReference type="Pfam" id="PF08478">
    <property type="entry name" value="POTRA_1"/>
    <property type="match status" value="1"/>
</dbReference>
<evidence type="ECO:0000256" key="7">
    <source>
        <dbReference type="ARBA" id="ARBA00023136"/>
    </source>
</evidence>
<evidence type="ECO:0000256" key="2">
    <source>
        <dbReference type="ARBA" id="ARBA00022475"/>
    </source>
</evidence>
<keyword evidence="2" id="KW-1003">Cell membrane</keyword>